<evidence type="ECO:0000256" key="1">
    <source>
        <dbReference type="ARBA" id="ARBA00004781"/>
    </source>
</evidence>
<dbReference type="PANTHER" id="PTHR10491">
    <property type="entry name" value="DTDP-4-DEHYDRORHAMNOSE REDUCTASE"/>
    <property type="match status" value="1"/>
</dbReference>
<evidence type="ECO:0000256" key="4">
    <source>
        <dbReference type="ARBA" id="ARBA00017099"/>
    </source>
</evidence>
<comment type="function">
    <text evidence="6">Catalyzes the reduction of dTDP-6-deoxy-L-lyxo-4-hexulose to yield dTDP-L-rhamnose.</text>
</comment>
<dbReference type="GO" id="GO:0006556">
    <property type="term" value="P:S-adenosylmethionine biosynthetic process"/>
    <property type="evidence" value="ECO:0007669"/>
    <property type="project" value="TreeGrafter"/>
</dbReference>
<dbReference type="SUPFAM" id="SSF51735">
    <property type="entry name" value="NAD(P)-binding Rossmann-fold domains"/>
    <property type="match status" value="1"/>
</dbReference>
<feature type="domain" description="RmlD-like substrate binding" evidence="7">
    <location>
        <begin position="1"/>
        <end position="294"/>
    </location>
</feature>
<evidence type="ECO:0000313" key="9">
    <source>
        <dbReference type="Proteomes" id="UP000622317"/>
    </source>
</evidence>
<evidence type="ECO:0000256" key="3">
    <source>
        <dbReference type="ARBA" id="ARBA00012929"/>
    </source>
</evidence>
<comment type="pathway">
    <text evidence="1 6">Carbohydrate biosynthesis; dTDP-L-rhamnose biosynthesis.</text>
</comment>
<keyword evidence="6" id="KW-0560">Oxidoreductase</keyword>
<dbReference type="EMBL" id="JACYFG010000038">
    <property type="protein sequence ID" value="MBD5780800.1"/>
    <property type="molecule type" value="Genomic_DNA"/>
</dbReference>
<keyword evidence="9" id="KW-1185">Reference proteome</keyword>
<evidence type="ECO:0000259" key="7">
    <source>
        <dbReference type="Pfam" id="PF04321"/>
    </source>
</evidence>
<dbReference type="EC" id="1.1.1.133" evidence="3 6"/>
<comment type="similarity">
    <text evidence="2 6">Belongs to the dTDP-4-dehydrorhamnose reductase family.</text>
</comment>
<comment type="caution">
    <text evidence="8">The sequence shown here is derived from an EMBL/GenBank/DDBJ whole genome shotgun (WGS) entry which is preliminary data.</text>
</comment>
<organism evidence="8 9">
    <name type="scientific">Pelagicoccus enzymogenes</name>
    <dbReference type="NCBI Taxonomy" id="2773457"/>
    <lineage>
        <taxon>Bacteria</taxon>
        <taxon>Pseudomonadati</taxon>
        <taxon>Verrucomicrobiota</taxon>
        <taxon>Opitutia</taxon>
        <taxon>Puniceicoccales</taxon>
        <taxon>Pelagicoccaceae</taxon>
        <taxon>Pelagicoccus</taxon>
    </lineage>
</organism>
<evidence type="ECO:0000256" key="5">
    <source>
        <dbReference type="ARBA" id="ARBA00048200"/>
    </source>
</evidence>
<comment type="catalytic activity">
    <reaction evidence="5">
        <text>dTDP-beta-L-rhamnose + NADP(+) = dTDP-4-dehydro-beta-L-rhamnose + NADPH + H(+)</text>
        <dbReference type="Rhea" id="RHEA:21796"/>
        <dbReference type="ChEBI" id="CHEBI:15378"/>
        <dbReference type="ChEBI" id="CHEBI:57510"/>
        <dbReference type="ChEBI" id="CHEBI:57783"/>
        <dbReference type="ChEBI" id="CHEBI:58349"/>
        <dbReference type="ChEBI" id="CHEBI:62830"/>
        <dbReference type="EC" id="1.1.1.133"/>
    </reaction>
</comment>
<dbReference type="GO" id="GO:0048270">
    <property type="term" value="F:methionine adenosyltransferase regulator activity"/>
    <property type="evidence" value="ECO:0007669"/>
    <property type="project" value="TreeGrafter"/>
</dbReference>
<gene>
    <name evidence="8" type="ORF">IEN85_14970</name>
</gene>
<protein>
    <recommendedName>
        <fullName evidence="4 6">dTDP-4-dehydrorhamnose reductase</fullName>
        <ecNumber evidence="3 6">1.1.1.133</ecNumber>
    </recommendedName>
</protein>
<dbReference type="Gene3D" id="3.40.50.720">
    <property type="entry name" value="NAD(P)-binding Rossmann-like Domain"/>
    <property type="match status" value="1"/>
</dbReference>
<dbReference type="InterPro" id="IPR005913">
    <property type="entry name" value="dTDP_dehydrorham_reduct"/>
</dbReference>
<proteinExistence type="inferred from homology"/>
<dbReference type="Pfam" id="PF04321">
    <property type="entry name" value="RmlD_sub_bind"/>
    <property type="match status" value="1"/>
</dbReference>
<dbReference type="GO" id="GO:0048269">
    <property type="term" value="C:methionine adenosyltransferase complex"/>
    <property type="evidence" value="ECO:0007669"/>
    <property type="project" value="TreeGrafter"/>
</dbReference>
<accession>A0A927FBR5</accession>
<evidence type="ECO:0000256" key="6">
    <source>
        <dbReference type="RuleBase" id="RU364082"/>
    </source>
</evidence>
<evidence type="ECO:0000313" key="8">
    <source>
        <dbReference type="EMBL" id="MBD5780800.1"/>
    </source>
</evidence>
<keyword evidence="6" id="KW-0521">NADP</keyword>
<sequence>MKILLTGASGLLGSAFAQAAKRRGHHVVGITGRYDGPLPGPAERKQLDLADLNALEAFALEQFPDAIVNCAAISEPGDCEKDPAASRLLNVALPEKLALLARHLFATLIHISSEQVFDGTAARYYRDSPPSPPNEYARQKLESEHRVNELAAEFATTLRLPLLMGNSLAGTRSLHERLLLSWSKGQATPLFTDEYRQPCLVDNAAAVMLELCERSDLKGVYHWAGEKCISRYEMGQRIAQHFGLPAEQLVQAAQRGDDPRFAHRQARLDLDITPLASKLKTQAQAFADQLDALIVPKPVRSWYHSQ</sequence>
<dbReference type="InterPro" id="IPR029903">
    <property type="entry name" value="RmlD-like-bd"/>
</dbReference>
<dbReference type="RefSeq" id="WP_191617910.1">
    <property type="nucleotide sequence ID" value="NZ_JACYFG010000038.1"/>
</dbReference>
<name>A0A927FBR5_9BACT</name>
<dbReference type="Proteomes" id="UP000622317">
    <property type="component" value="Unassembled WGS sequence"/>
</dbReference>
<dbReference type="PANTHER" id="PTHR10491:SF4">
    <property type="entry name" value="METHIONINE ADENOSYLTRANSFERASE 2 SUBUNIT BETA"/>
    <property type="match status" value="1"/>
</dbReference>
<dbReference type="CDD" id="cd05254">
    <property type="entry name" value="dTDP_HR_like_SDR_e"/>
    <property type="match status" value="1"/>
</dbReference>
<dbReference type="InterPro" id="IPR036291">
    <property type="entry name" value="NAD(P)-bd_dom_sf"/>
</dbReference>
<reference evidence="8" key="1">
    <citation type="submission" date="2020-09" db="EMBL/GenBank/DDBJ databases">
        <title>Pelagicoccus enzymogenes sp. nov. with an EPS production, isolated from marine sediment.</title>
        <authorList>
            <person name="Feng X."/>
        </authorList>
    </citation>
    <scope>NUCLEOTIDE SEQUENCE</scope>
    <source>
        <strain evidence="8">NFK12</strain>
    </source>
</reference>
<dbReference type="AlphaFoldDB" id="A0A927FBR5"/>
<evidence type="ECO:0000256" key="2">
    <source>
        <dbReference type="ARBA" id="ARBA00010944"/>
    </source>
</evidence>
<dbReference type="GO" id="GO:0008831">
    <property type="term" value="F:dTDP-4-dehydrorhamnose reductase activity"/>
    <property type="evidence" value="ECO:0007669"/>
    <property type="project" value="UniProtKB-EC"/>
</dbReference>